<evidence type="ECO:0000256" key="1">
    <source>
        <dbReference type="ARBA" id="ARBA00000900"/>
    </source>
</evidence>
<evidence type="ECO:0000256" key="15">
    <source>
        <dbReference type="ARBA" id="ARBA00022989"/>
    </source>
</evidence>
<dbReference type="GO" id="GO:0016874">
    <property type="term" value="F:ligase activity"/>
    <property type="evidence" value="ECO:0007669"/>
    <property type="project" value="UniProtKB-KW"/>
</dbReference>
<dbReference type="OMA" id="GHIYCWH"/>
<dbReference type="InterPro" id="IPR013083">
    <property type="entry name" value="Znf_RING/FYVE/PHD"/>
</dbReference>
<comment type="catalytic activity">
    <reaction evidence="1">
        <text>S-ubiquitinyl-[E2 ubiquitin-conjugating enzyme]-L-cysteine + [acceptor protein]-L-lysine = [E2 ubiquitin-conjugating enzyme]-L-cysteine + N(6)-ubiquitinyl-[acceptor protein]-L-lysine.</text>
        <dbReference type="EC" id="2.3.2.27"/>
    </reaction>
</comment>
<dbReference type="VEuPathDB" id="FungiDB:SOCG_00076"/>
<dbReference type="EC" id="2.3.2.27" evidence="5"/>
<evidence type="ECO:0000256" key="7">
    <source>
        <dbReference type="ARBA" id="ARBA00022593"/>
    </source>
</evidence>
<dbReference type="Pfam" id="PF13639">
    <property type="entry name" value="zf-RING_2"/>
    <property type="match status" value="1"/>
</dbReference>
<dbReference type="InterPro" id="IPR006845">
    <property type="entry name" value="Pex_N"/>
</dbReference>
<evidence type="ECO:0000256" key="9">
    <source>
        <dbReference type="ARBA" id="ARBA00022692"/>
    </source>
</evidence>
<dbReference type="Pfam" id="PF04757">
    <property type="entry name" value="Pex2_Pex12"/>
    <property type="match status" value="1"/>
</dbReference>
<dbReference type="CDD" id="cd16527">
    <property type="entry name" value="RING-HC_PEX10"/>
    <property type="match status" value="1"/>
</dbReference>
<dbReference type="OrthoDB" id="6270329at2759"/>
<evidence type="ECO:0000256" key="6">
    <source>
        <dbReference type="ARBA" id="ARBA00022448"/>
    </source>
</evidence>
<evidence type="ECO:0000313" key="22">
    <source>
        <dbReference type="Proteomes" id="UP000016088"/>
    </source>
</evidence>
<keyword evidence="8" id="KW-0808">Transferase</keyword>
<dbReference type="GO" id="GO:0005778">
    <property type="term" value="C:peroxisomal membrane"/>
    <property type="evidence" value="ECO:0007669"/>
    <property type="project" value="UniProtKB-SubCell"/>
</dbReference>
<dbReference type="SMART" id="SM00184">
    <property type="entry name" value="RING"/>
    <property type="match status" value="1"/>
</dbReference>
<evidence type="ECO:0000256" key="12">
    <source>
        <dbReference type="ARBA" id="ARBA00022786"/>
    </source>
</evidence>
<dbReference type="GO" id="GO:0016567">
    <property type="term" value="P:protein ubiquitination"/>
    <property type="evidence" value="ECO:0007669"/>
    <property type="project" value="UniProtKB-ARBA"/>
</dbReference>
<dbReference type="Proteomes" id="UP000016088">
    <property type="component" value="Unassembled WGS sequence"/>
</dbReference>
<evidence type="ECO:0000256" key="18">
    <source>
        <dbReference type="ARBA" id="ARBA00041230"/>
    </source>
</evidence>
<keyword evidence="6" id="KW-0813">Transport</keyword>
<evidence type="ECO:0000313" key="21">
    <source>
        <dbReference type="EMBL" id="EPX72310.1"/>
    </source>
</evidence>
<dbReference type="SUPFAM" id="SSF57850">
    <property type="entry name" value="RING/U-box"/>
    <property type="match status" value="1"/>
</dbReference>
<keyword evidence="7" id="KW-0962">Peroxisome biogenesis</keyword>
<evidence type="ECO:0000256" key="13">
    <source>
        <dbReference type="ARBA" id="ARBA00022833"/>
    </source>
</evidence>
<dbReference type="Gene3D" id="3.30.40.10">
    <property type="entry name" value="Zinc/RING finger domain, C3HC4 (zinc finger)"/>
    <property type="match status" value="1"/>
</dbReference>
<accession>S9R1L8</accession>
<dbReference type="PROSITE" id="PS50089">
    <property type="entry name" value="ZF_RING_2"/>
    <property type="match status" value="1"/>
</dbReference>
<dbReference type="HOGENOM" id="CLU_918773_0_0_1"/>
<dbReference type="PROSITE" id="PS00518">
    <property type="entry name" value="ZF_RING_1"/>
    <property type="match status" value="1"/>
</dbReference>
<dbReference type="PANTHER" id="PTHR23350:SF0">
    <property type="entry name" value="PEROXISOME BIOGENESIS FACTOR 10"/>
    <property type="match status" value="1"/>
</dbReference>
<keyword evidence="21" id="KW-0436">Ligase</keyword>
<evidence type="ECO:0000256" key="10">
    <source>
        <dbReference type="ARBA" id="ARBA00022723"/>
    </source>
</evidence>
<keyword evidence="9" id="KW-0812">Transmembrane</keyword>
<evidence type="ECO:0000256" key="11">
    <source>
        <dbReference type="ARBA" id="ARBA00022771"/>
    </source>
</evidence>
<organism evidence="21 22">
    <name type="scientific">Schizosaccharomyces octosporus (strain yFS286)</name>
    <name type="common">Fission yeast</name>
    <name type="synonym">Octosporomyces octosporus</name>
    <dbReference type="NCBI Taxonomy" id="483514"/>
    <lineage>
        <taxon>Eukaryota</taxon>
        <taxon>Fungi</taxon>
        <taxon>Dikarya</taxon>
        <taxon>Ascomycota</taxon>
        <taxon>Taphrinomycotina</taxon>
        <taxon>Schizosaccharomycetes</taxon>
        <taxon>Schizosaccharomycetales</taxon>
        <taxon>Schizosaccharomycetaceae</taxon>
        <taxon>Schizosaccharomyces</taxon>
    </lineage>
</organism>
<proteinExistence type="inferred from homology"/>
<keyword evidence="12" id="KW-0833">Ubl conjugation pathway</keyword>
<dbReference type="InterPro" id="IPR001841">
    <property type="entry name" value="Znf_RING"/>
</dbReference>
<evidence type="ECO:0000256" key="8">
    <source>
        <dbReference type="ARBA" id="ARBA00022679"/>
    </source>
</evidence>
<dbReference type="InterPro" id="IPR025654">
    <property type="entry name" value="PEX2/10"/>
</dbReference>
<dbReference type="RefSeq" id="XP_013017950.1">
    <property type="nucleotide sequence ID" value="XM_013162496.1"/>
</dbReference>
<dbReference type="GO" id="GO:0008270">
    <property type="term" value="F:zinc ion binding"/>
    <property type="evidence" value="ECO:0007669"/>
    <property type="project" value="UniProtKB-KW"/>
</dbReference>
<keyword evidence="16" id="KW-0472">Membrane</keyword>
<reference evidence="21 22" key="1">
    <citation type="journal article" date="2011" name="Science">
        <title>Comparative functional genomics of the fission yeasts.</title>
        <authorList>
            <person name="Rhind N."/>
            <person name="Chen Z."/>
            <person name="Yassour M."/>
            <person name="Thompson D.A."/>
            <person name="Haas B.J."/>
            <person name="Habib N."/>
            <person name="Wapinski I."/>
            <person name="Roy S."/>
            <person name="Lin M.F."/>
            <person name="Heiman D.I."/>
            <person name="Young S.K."/>
            <person name="Furuya K."/>
            <person name="Guo Y."/>
            <person name="Pidoux A."/>
            <person name="Chen H.M."/>
            <person name="Robbertse B."/>
            <person name="Goldberg J.M."/>
            <person name="Aoki K."/>
            <person name="Bayne E.H."/>
            <person name="Berlin A.M."/>
            <person name="Desjardins C.A."/>
            <person name="Dobbs E."/>
            <person name="Dukaj L."/>
            <person name="Fan L."/>
            <person name="FitzGerald M.G."/>
            <person name="French C."/>
            <person name="Gujja S."/>
            <person name="Hansen K."/>
            <person name="Keifenheim D."/>
            <person name="Levin J.Z."/>
            <person name="Mosher R.A."/>
            <person name="Mueller C.A."/>
            <person name="Pfiffner J."/>
            <person name="Priest M."/>
            <person name="Russ C."/>
            <person name="Smialowska A."/>
            <person name="Swoboda P."/>
            <person name="Sykes S.M."/>
            <person name="Vaughn M."/>
            <person name="Vengrova S."/>
            <person name="Yoder R."/>
            <person name="Zeng Q."/>
            <person name="Allshire R."/>
            <person name="Baulcombe D."/>
            <person name="Birren B.W."/>
            <person name="Brown W."/>
            <person name="Ekwall K."/>
            <person name="Kellis M."/>
            <person name="Leatherwood J."/>
            <person name="Levin H."/>
            <person name="Margalit H."/>
            <person name="Martienssen R."/>
            <person name="Nieduszynski C.A."/>
            <person name="Spatafora J.W."/>
            <person name="Friedman N."/>
            <person name="Dalgaard J.Z."/>
            <person name="Baumann P."/>
            <person name="Niki H."/>
            <person name="Regev A."/>
            <person name="Nusbaum C."/>
        </authorList>
    </citation>
    <scope>NUCLEOTIDE SEQUENCE [LARGE SCALE GENOMIC DNA]</scope>
    <source>
        <strain evidence="22">yFS286</strain>
    </source>
</reference>
<evidence type="ECO:0000256" key="2">
    <source>
        <dbReference type="ARBA" id="ARBA00004585"/>
    </source>
</evidence>
<dbReference type="EMBL" id="KE503207">
    <property type="protein sequence ID" value="EPX72310.1"/>
    <property type="molecule type" value="Genomic_DNA"/>
</dbReference>
<gene>
    <name evidence="21" type="ORF">SOCG_00076</name>
</gene>
<comment type="subcellular location">
    <subcellularLocation>
        <location evidence="2">Peroxisome membrane</location>
        <topology evidence="2">Multi-pass membrane protein</topology>
    </subcellularLocation>
</comment>
<dbReference type="GO" id="GO:0061630">
    <property type="term" value="F:ubiquitin protein ligase activity"/>
    <property type="evidence" value="ECO:0007669"/>
    <property type="project" value="UniProtKB-EC"/>
</dbReference>
<evidence type="ECO:0000259" key="20">
    <source>
        <dbReference type="PROSITE" id="PS50089"/>
    </source>
</evidence>
<dbReference type="InterPro" id="IPR017907">
    <property type="entry name" value="Znf_RING_CS"/>
</dbReference>
<comment type="similarity">
    <text evidence="4">Belongs to the pex2/pex10/pex12 family.</text>
</comment>
<keyword evidence="11 19" id="KW-0863">Zinc-finger</keyword>
<dbReference type="GeneID" id="25029060"/>
<sequence>MELFGFASPLQIVISNEIDDLCTQFLKGQIETTFKTLVLPRPFRNSVVPQESFYVLADFLYQLSCVGRGSLGNEVSKVLLVKNTDRLERASPKLQIYEVFLNSGFQYLILLAKKWSQKAYRRTNTIQSPHHDHPGNLVIKNELVNRIYLFFKKWMPALSRIFSIIRLLFFINKHHCRTLSQLFLGLHYISIDTSEKSFTKNKFFLLLLYNFVRLTISILKNTKRGKHLLVQETDNDSWSIEPATLENPETFSFIPDSSRKCALCMEWMHKPTVTECGHIYCWHCIYNWAKTKPECPLCRSFASPSKLILLR</sequence>
<keyword evidence="10" id="KW-0479">Metal-binding</keyword>
<evidence type="ECO:0000256" key="16">
    <source>
        <dbReference type="ARBA" id="ARBA00023136"/>
    </source>
</evidence>
<dbReference type="eggNOG" id="KOG0317">
    <property type="taxonomic scope" value="Eukaryota"/>
</dbReference>
<feature type="domain" description="RING-type" evidence="20">
    <location>
        <begin position="261"/>
        <end position="299"/>
    </location>
</feature>
<comment type="pathway">
    <text evidence="3">Protein modification; protein ubiquitination.</text>
</comment>
<dbReference type="PANTHER" id="PTHR23350">
    <property type="entry name" value="PEROXISOME ASSEMBLY PROTEIN 10"/>
    <property type="match status" value="1"/>
</dbReference>
<keyword evidence="13" id="KW-0862">Zinc</keyword>
<evidence type="ECO:0000256" key="3">
    <source>
        <dbReference type="ARBA" id="ARBA00004906"/>
    </source>
</evidence>
<dbReference type="AlphaFoldDB" id="S9R1L8"/>
<protein>
    <recommendedName>
        <fullName evidence="5">RING-type E3 ubiquitin transferase</fullName>
        <ecNumber evidence="5">2.3.2.27</ecNumber>
    </recommendedName>
    <alternativeName>
        <fullName evidence="18">Peroxin-10</fullName>
    </alternativeName>
</protein>
<keyword evidence="22" id="KW-1185">Reference proteome</keyword>
<evidence type="ECO:0000256" key="17">
    <source>
        <dbReference type="ARBA" id="ARBA00023140"/>
    </source>
</evidence>
<evidence type="ECO:0000256" key="14">
    <source>
        <dbReference type="ARBA" id="ARBA00022927"/>
    </source>
</evidence>
<evidence type="ECO:0000256" key="19">
    <source>
        <dbReference type="PROSITE-ProRule" id="PRU00175"/>
    </source>
</evidence>
<name>S9R1L8_SCHOY</name>
<keyword evidence="14" id="KW-0653">Protein transport</keyword>
<keyword evidence="15" id="KW-1133">Transmembrane helix</keyword>
<keyword evidence="17" id="KW-0576">Peroxisome</keyword>
<evidence type="ECO:0000256" key="5">
    <source>
        <dbReference type="ARBA" id="ARBA00012483"/>
    </source>
</evidence>
<dbReference type="GO" id="GO:0016562">
    <property type="term" value="P:protein import into peroxisome matrix, receptor recycling"/>
    <property type="evidence" value="ECO:0007669"/>
    <property type="project" value="UniProtKB-ARBA"/>
</dbReference>
<evidence type="ECO:0000256" key="4">
    <source>
        <dbReference type="ARBA" id="ARBA00008704"/>
    </source>
</evidence>